<dbReference type="InterPro" id="IPR013083">
    <property type="entry name" value="Znf_RING/FYVE/PHD"/>
</dbReference>
<protein>
    <submittedName>
        <fullName evidence="5">Uncharacterized protein</fullName>
    </submittedName>
</protein>
<evidence type="ECO:0000256" key="1">
    <source>
        <dbReference type="ARBA" id="ARBA00022723"/>
    </source>
</evidence>
<feature type="compositionally biased region" description="Polar residues" evidence="4">
    <location>
        <begin position="416"/>
        <end position="428"/>
    </location>
</feature>
<dbReference type="PANTHER" id="PTHR46858">
    <property type="entry name" value="OS05G0521000 PROTEIN"/>
    <property type="match status" value="1"/>
</dbReference>
<dbReference type="EMBL" id="OV651825">
    <property type="protein sequence ID" value="CAH1102572.1"/>
    <property type="molecule type" value="Genomic_DNA"/>
</dbReference>
<feature type="region of interest" description="Disordered" evidence="4">
    <location>
        <begin position="296"/>
        <end position="428"/>
    </location>
</feature>
<feature type="region of interest" description="Disordered" evidence="4">
    <location>
        <begin position="1"/>
        <end position="21"/>
    </location>
</feature>
<dbReference type="Proteomes" id="UP001153636">
    <property type="component" value="Chromosome 13"/>
</dbReference>
<evidence type="ECO:0000313" key="5">
    <source>
        <dbReference type="EMBL" id="CAH1102572.1"/>
    </source>
</evidence>
<dbReference type="PANTHER" id="PTHR46858:SF5">
    <property type="entry name" value="E3 UBIQUITIN-PROTEIN LIGASE APD1-RELATED"/>
    <property type="match status" value="1"/>
</dbReference>
<evidence type="ECO:0000313" key="6">
    <source>
        <dbReference type="Proteomes" id="UP001153636"/>
    </source>
</evidence>
<dbReference type="GO" id="GO:0043066">
    <property type="term" value="P:negative regulation of apoptotic process"/>
    <property type="evidence" value="ECO:0007669"/>
    <property type="project" value="TreeGrafter"/>
</dbReference>
<proteinExistence type="predicted"/>
<feature type="compositionally biased region" description="Basic and acidic residues" evidence="4">
    <location>
        <begin position="58"/>
        <end position="77"/>
    </location>
</feature>
<keyword evidence="2" id="KW-0863">Zinc-finger</keyword>
<accession>A0A9P0CPW8</accession>
<reference evidence="5" key="1">
    <citation type="submission" date="2022-01" db="EMBL/GenBank/DDBJ databases">
        <authorList>
            <person name="King R."/>
        </authorList>
    </citation>
    <scope>NUCLEOTIDE SEQUENCE</scope>
</reference>
<name>A0A9P0CPW8_9CUCU</name>
<feature type="compositionally biased region" description="Low complexity" evidence="4">
    <location>
        <begin position="385"/>
        <end position="415"/>
    </location>
</feature>
<feature type="region of interest" description="Disordered" evidence="4">
    <location>
        <begin position="41"/>
        <end position="78"/>
    </location>
</feature>
<dbReference type="Gene3D" id="3.30.40.10">
    <property type="entry name" value="Zinc/RING finger domain, C3HC4 (zinc finger)"/>
    <property type="match status" value="1"/>
</dbReference>
<organism evidence="5 6">
    <name type="scientific">Psylliodes chrysocephalus</name>
    <dbReference type="NCBI Taxonomy" id="3402493"/>
    <lineage>
        <taxon>Eukaryota</taxon>
        <taxon>Metazoa</taxon>
        <taxon>Ecdysozoa</taxon>
        <taxon>Arthropoda</taxon>
        <taxon>Hexapoda</taxon>
        <taxon>Insecta</taxon>
        <taxon>Pterygota</taxon>
        <taxon>Neoptera</taxon>
        <taxon>Endopterygota</taxon>
        <taxon>Coleoptera</taxon>
        <taxon>Polyphaga</taxon>
        <taxon>Cucujiformia</taxon>
        <taxon>Chrysomeloidea</taxon>
        <taxon>Chrysomelidae</taxon>
        <taxon>Galerucinae</taxon>
        <taxon>Alticini</taxon>
        <taxon>Psylliodes</taxon>
    </lineage>
</organism>
<feature type="compositionally biased region" description="Polar residues" evidence="4">
    <location>
        <begin position="365"/>
        <end position="384"/>
    </location>
</feature>
<feature type="compositionally biased region" description="Polar residues" evidence="4">
    <location>
        <begin position="1"/>
        <end position="11"/>
    </location>
</feature>
<dbReference type="GO" id="GO:0061630">
    <property type="term" value="F:ubiquitin protein ligase activity"/>
    <property type="evidence" value="ECO:0007669"/>
    <property type="project" value="TreeGrafter"/>
</dbReference>
<gene>
    <name evidence="5" type="ORF">PSYICH_LOCUS3907</name>
</gene>
<dbReference type="Pfam" id="PF13920">
    <property type="entry name" value="zf-C3HC4_3"/>
    <property type="match status" value="1"/>
</dbReference>
<keyword evidence="3" id="KW-0862">Zinc</keyword>
<keyword evidence="6" id="KW-1185">Reference proteome</keyword>
<dbReference type="OrthoDB" id="24526at2759"/>
<dbReference type="CDD" id="cd16646">
    <property type="entry name" value="mRING-HC-C2H2C4_MDM2-like"/>
    <property type="match status" value="1"/>
</dbReference>
<feature type="compositionally biased region" description="Polar residues" evidence="4">
    <location>
        <begin position="340"/>
        <end position="357"/>
    </location>
</feature>
<keyword evidence="1" id="KW-0479">Metal-binding</keyword>
<evidence type="ECO:0000256" key="4">
    <source>
        <dbReference type="SAM" id="MobiDB-lite"/>
    </source>
</evidence>
<dbReference type="GO" id="GO:0008270">
    <property type="term" value="F:zinc ion binding"/>
    <property type="evidence" value="ECO:0007669"/>
    <property type="project" value="UniProtKB-KW"/>
</dbReference>
<dbReference type="GO" id="GO:0010468">
    <property type="term" value="P:regulation of gene expression"/>
    <property type="evidence" value="ECO:0007669"/>
    <property type="project" value="TreeGrafter"/>
</dbReference>
<dbReference type="AlphaFoldDB" id="A0A9P0CPW8"/>
<dbReference type="GO" id="GO:0016567">
    <property type="term" value="P:protein ubiquitination"/>
    <property type="evidence" value="ECO:0007669"/>
    <property type="project" value="TreeGrafter"/>
</dbReference>
<evidence type="ECO:0000256" key="2">
    <source>
        <dbReference type="ARBA" id="ARBA00022771"/>
    </source>
</evidence>
<evidence type="ECO:0000256" key="3">
    <source>
        <dbReference type="ARBA" id="ARBA00022833"/>
    </source>
</evidence>
<sequence length="522" mass="58747">MSATVETNNVSWRKRRRQEEEAAELQIEMKKPRYYYYRLASESSKNSEEDTESVYSLQDHETDVVRDTTDTDSKSGSDNEYELIEYEVASLSESDHAAILGNSTSDSDDQVIFAAAMGAICDVDVSLETWITDGEESDNSSLDDSVVTRLGFSTCVQCNLQNDNPLYRYCEKCFQQTCKQCKKRKTYKCFPLCITCHKVRFLLVVYYEDRKKFYPPRPRKKAKRKPSRSPVKLDTLRSCLSGLSSQDSGIGSSQECPPLDLDQIVVPDQHLKPGTSEISTIPDNLNKEHASKDIERNLKRKRQASESSLSDFDIKKPKLNRIASSQKDRNVRSSSRNNSQVAQTLSDVKPSTSTKNLGQRALSLNRASNELSQKSTETLSQKSIETLSQKSTETLSQTSTETLSQKSTETLSQTSIESSIPLSQTSERSLTLRSAQTQYKPLSFSQNSEVSTSTGYSSTSTFSESSELCIMCNSAPKDSIFLHTNIGHQCCCYRCAKRTLHTFKRCPICNRSVNKVIRIFQA</sequence>